<keyword evidence="7 8" id="KW-0472">Membrane</keyword>
<comment type="similarity">
    <text evidence="2 8">Belongs to the ABC-2 integral membrane protein family.</text>
</comment>
<name>A0A8J2TUK9_9BACI</name>
<keyword evidence="6 8" id="KW-1133">Transmembrane helix</keyword>
<dbReference type="InterPro" id="IPR047817">
    <property type="entry name" value="ABC2_TM_bact-type"/>
</dbReference>
<comment type="subcellular location">
    <subcellularLocation>
        <location evidence="1 8">Cell membrane</location>
        <topology evidence="1 8">Multi-pass membrane protein</topology>
    </subcellularLocation>
</comment>
<proteinExistence type="inferred from homology"/>
<feature type="transmembrane region" description="Helical" evidence="8">
    <location>
        <begin position="39"/>
        <end position="60"/>
    </location>
</feature>
<dbReference type="AlphaFoldDB" id="A0A8J2TUK9"/>
<evidence type="ECO:0000256" key="4">
    <source>
        <dbReference type="ARBA" id="ARBA00022475"/>
    </source>
</evidence>
<evidence type="ECO:0000256" key="7">
    <source>
        <dbReference type="ARBA" id="ARBA00023136"/>
    </source>
</evidence>
<dbReference type="Pfam" id="PF01061">
    <property type="entry name" value="ABC2_membrane"/>
    <property type="match status" value="1"/>
</dbReference>
<evidence type="ECO:0000256" key="5">
    <source>
        <dbReference type="ARBA" id="ARBA00022692"/>
    </source>
</evidence>
<dbReference type="Proteomes" id="UP000602050">
    <property type="component" value="Unassembled WGS sequence"/>
</dbReference>
<reference evidence="10" key="2">
    <citation type="submission" date="2020-09" db="EMBL/GenBank/DDBJ databases">
        <authorList>
            <person name="Sun Q."/>
            <person name="Zhou Y."/>
        </authorList>
    </citation>
    <scope>NUCLEOTIDE SEQUENCE</scope>
    <source>
        <strain evidence="10">CGMCC 1.12360</strain>
    </source>
</reference>
<comment type="caution">
    <text evidence="10">The sequence shown here is derived from an EMBL/GenBank/DDBJ whole genome shotgun (WGS) entry which is preliminary data.</text>
</comment>
<comment type="caution">
    <text evidence="8">Lacks conserved residue(s) required for the propagation of feature annotation.</text>
</comment>
<keyword evidence="5 8" id="KW-0812">Transmembrane</keyword>
<feature type="transmembrane region" description="Helical" evidence="8">
    <location>
        <begin position="72"/>
        <end position="91"/>
    </location>
</feature>
<evidence type="ECO:0000256" key="3">
    <source>
        <dbReference type="ARBA" id="ARBA00022448"/>
    </source>
</evidence>
<evidence type="ECO:0000256" key="2">
    <source>
        <dbReference type="ARBA" id="ARBA00007783"/>
    </source>
</evidence>
<dbReference type="EMBL" id="BMEV01000068">
    <property type="protein sequence ID" value="GFZ86529.1"/>
    <property type="molecule type" value="Genomic_DNA"/>
</dbReference>
<feature type="transmembrane region" description="Helical" evidence="8">
    <location>
        <begin position="154"/>
        <end position="177"/>
    </location>
</feature>
<keyword evidence="4 8" id="KW-1003">Cell membrane</keyword>
<sequence length="271" mass="32253">MFKLIWQVFREQIENRKLIYRMATFEIKGMYQGHYLGSLWQFINPAIQIAIYWVVFGIGLRGGQTINSDIPYILWLLMGLIPWFFISPTMVQGSNSVYQKVSLVSKMNFPVSILPTIRIVGNSFQFFNLLLILFVLLLIYGVELSIYILQLPYYIFSLYVFLFAFTLFSSTLSTLIRDYQSFLQQVMRMFLYISPILWNPAGSQVPDWLTNVLRLNPFYYIIDGMRNSFLGDNWFFDDIVYTLYFWVLTFVILYFGVKIHMRFRKNFVDYL</sequence>
<accession>A0A8J2TUK9</accession>
<dbReference type="RefSeq" id="WP_188393049.1">
    <property type="nucleotide sequence ID" value="NZ_BMEV01000068.1"/>
</dbReference>
<protein>
    <recommendedName>
        <fullName evidence="8">Transport permease protein</fullName>
    </recommendedName>
</protein>
<evidence type="ECO:0000256" key="6">
    <source>
        <dbReference type="ARBA" id="ARBA00022989"/>
    </source>
</evidence>
<evidence type="ECO:0000259" key="9">
    <source>
        <dbReference type="PROSITE" id="PS51012"/>
    </source>
</evidence>
<gene>
    <name evidence="10" type="primary">tagG</name>
    <name evidence="10" type="ORF">GCM10010978_28040</name>
</gene>
<organism evidence="10 11">
    <name type="scientific">Compostibacillus humi</name>
    <dbReference type="NCBI Taxonomy" id="1245525"/>
    <lineage>
        <taxon>Bacteria</taxon>
        <taxon>Bacillati</taxon>
        <taxon>Bacillota</taxon>
        <taxon>Bacilli</taxon>
        <taxon>Bacillales</taxon>
        <taxon>Bacillaceae</taxon>
        <taxon>Compostibacillus</taxon>
    </lineage>
</organism>
<evidence type="ECO:0000313" key="10">
    <source>
        <dbReference type="EMBL" id="GFZ86529.1"/>
    </source>
</evidence>
<evidence type="ECO:0000256" key="8">
    <source>
        <dbReference type="RuleBase" id="RU361157"/>
    </source>
</evidence>
<feature type="transmembrane region" description="Helical" evidence="8">
    <location>
        <begin position="239"/>
        <end position="257"/>
    </location>
</feature>
<reference evidence="10" key="1">
    <citation type="journal article" date="2014" name="Int. J. Syst. Evol. Microbiol.">
        <title>Complete genome sequence of Corynebacterium casei LMG S-19264T (=DSM 44701T), isolated from a smear-ripened cheese.</title>
        <authorList>
            <consortium name="US DOE Joint Genome Institute (JGI-PGF)"/>
            <person name="Walter F."/>
            <person name="Albersmeier A."/>
            <person name="Kalinowski J."/>
            <person name="Ruckert C."/>
        </authorList>
    </citation>
    <scope>NUCLEOTIDE SEQUENCE</scope>
    <source>
        <strain evidence="10">CGMCC 1.12360</strain>
    </source>
</reference>
<evidence type="ECO:0000256" key="1">
    <source>
        <dbReference type="ARBA" id="ARBA00004651"/>
    </source>
</evidence>
<dbReference type="GO" id="GO:0015920">
    <property type="term" value="P:lipopolysaccharide transport"/>
    <property type="evidence" value="ECO:0007669"/>
    <property type="project" value="TreeGrafter"/>
</dbReference>
<evidence type="ECO:0000313" key="11">
    <source>
        <dbReference type="Proteomes" id="UP000602050"/>
    </source>
</evidence>
<dbReference type="InterPro" id="IPR013525">
    <property type="entry name" value="ABC2_TM"/>
</dbReference>
<feature type="domain" description="ABC transmembrane type-2" evidence="9">
    <location>
        <begin position="36"/>
        <end position="263"/>
    </location>
</feature>
<keyword evidence="3 8" id="KW-0813">Transport</keyword>
<dbReference type="PANTHER" id="PTHR30413:SF10">
    <property type="entry name" value="CAPSULE POLYSACCHARIDE EXPORT INNER-MEMBRANE PROTEIN CTRC"/>
    <property type="match status" value="1"/>
</dbReference>
<dbReference type="PROSITE" id="PS51012">
    <property type="entry name" value="ABC_TM2"/>
    <property type="match status" value="1"/>
</dbReference>
<dbReference type="PANTHER" id="PTHR30413">
    <property type="entry name" value="INNER MEMBRANE TRANSPORT PERMEASE"/>
    <property type="match status" value="1"/>
</dbReference>
<feature type="transmembrane region" description="Helical" evidence="8">
    <location>
        <begin position="126"/>
        <end position="148"/>
    </location>
</feature>
<dbReference type="GO" id="GO:0140359">
    <property type="term" value="F:ABC-type transporter activity"/>
    <property type="evidence" value="ECO:0007669"/>
    <property type="project" value="InterPro"/>
</dbReference>
<dbReference type="GO" id="GO:0005886">
    <property type="term" value="C:plasma membrane"/>
    <property type="evidence" value="ECO:0007669"/>
    <property type="project" value="UniProtKB-SubCell"/>
</dbReference>
<keyword evidence="11" id="KW-1185">Reference proteome</keyword>